<dbReference type="EMBL" id="BMAO01036628">
    <property type="protein sequence ID" value="GFR12106.1"/>
    <property type="molecule type" value="Genomic_DNA"/>
</dbReference>
<dbReference type="Proteomes" id="UP000887116">
    <property type="component" value="Unassembled WGS sequence"/>
</dbReference>
<name>A0A8X6GVD5_TRICU</name>
<reference evidence="1" key="1">
    <citation type="submission" date="2020-07" db="EMBL/GenBank/DDBJ databases">
        <title>Multicomponent nature underlies the extraordinary mechanical properties of spider dragline silk.</title>
        <authorList>
            <person name="Kono N."/>
            <person name="Nakamura H."/>
            <person name="Mori M."/>
            <person name="Yoshida Y."/>
            <person name="Ohtoshi R."/>
            <person name="Malay A.D."/>
            <person name="Moran D.A.P."/>
            <person name="Tomita M."/>
            <person name="Numata K."/>
            <person name="Arakawa K."/>
        </authorList>
    </citation>
    <scope>NUCLEOTIDE SEQUENCE</scope>
</reference>
<organism evidence="1 2">
    <name type="scientific">Trichonephila clavata</name>
    <name type="common">Joro spider</name>
    <name type="synonym">Nephila clavata</name>
    <dbReference type="NCBI Taxonomy" id="2740835"/>
    <lineage>
        <taxon>Eukaryota</taxon>
        <taxon>Metazoa</taxon>
        <taxon>Ecdysozoa</taxon>
        <taxon>Arthropoda</taxon>
        <taxon>Chelicerata</taxon>
        <taxon>Arachnida</taxon>
        <taxon>Araneae</taxon>
        <taxon>Araneomorphae</taxon>
        <taxon>Entelegynae</taxon>
        <taxon>Araneoidea</taxon>
        <taxon>Nephilidae</taxon>
        <taxon>Trichonephila</taxon>
    </lineage>
</organism>
<dbReference type="AlphaFoldDB" id="A0A8X6GVD5"/>
<gene>
    <name evidence="1" type="ORF">TNCT_131781</name>
</gene>
<sequence length="86" mass="9879">MDLSPAELFQDPRLTTDYTDPCKMHQNMEQFISKALLHRTCYQKSLEHAQKNPRSGNPVIYDEDLITQSQKDIAAVNILMERLGVS</sequence>
<accession>A0A8X6GVD5</accession>
<keyword evidence="2" id="KW-1185">Reference proteome</keyword>
<comment type="caution">
    <text evidence="1">The sequence shown here is derived from an EMBL/GenBank/DDBJ whole genome shotgun (WGS) entry which is preliminary data.</text>
</comment>
<proteinExistence type="predicted"/>
<evidence type="ECO:0000313" key="2">
    <source>
        <dbReference type="Proteomes" id="UP000887116"/>
    </source>
</evidence>
<evidence type="ECO:0000313" key="1">
    <source>
        <dbReference type="EMBL" id="GFR12106.1"/>
    </source>
</evidence>
<protein>
    <submittedName>
        <fullName evidence="1">Uncharacterized protein</fullName>
    </submittedName>
</protein>